<evidence type="ECO:0000259" key="9">
    <source>
        <dbReference type="PROSITE" id="PS51178"/>
    </source>
</evidence>
<dbReference type="Pfam" id="PF03793">
    <property type="entry name" value="PASTA"/>
    <property type="match status" value="1"/>
</dbReference>
<evidence type="ECO:0000256" key="7">
    <source>
        <dbReference type="ARBA" id="ARBA00023251"/>
    </source>
</evidence>
<dbReference type="Gene3D" id="3.40.710.10">
    <property type="entry name" value="DD-peptidase/beta-lactamase superfamily"/>
    <property type="match status" value="1"/>
</dbReference>
<dbReference type="InterPro" id="IPR005543">
    <property type="entry name" value="PASTA_dom"/>
</dbReference>
<evidence type="ECO:0000256" key="4">
    <source>
        <dbReference type="ARBA" id="ARBA00022645"/>
    </source>
</evidence>
<dbReference type="GO" id="GO:0004180">
    <property type="term" value="F:carboxypeptidase activity"/>
    <property type="evidence" value="ECO:0007669"/>
    <property type="project" value="UniProtKB-KW"/>
</dbReference>
<dbReference type="InterPro" id="IPR012338">
    <property type="entry name" value="Beta-lactam/transpept-like"/>
</dbReference>
<feature type="domain" description="PASTA" evidence="9">
    <location>
        <begin position="552"/>
        <end position="611"/>
    </location>
</feature>
<feature type="transmembrane region" description="Helical" evidence="8">
    <location>
        <begin position="20"/>
        <end position="37"/>
    </location>
</feature>
<evidence type="ECO:0000256" key="6">
    <source>
        <dbReference type="ARBA" id="ARBA00022801"/>
    </source>
</evidence>
<organism evidence="10 11">
    <name type="scientific">Candidatus Desulfatifera sulfidica</name>
    <dbReference type="NCBI Taxonomy" id="2841691"/>
    <lineage>
        <taxon>Bacteria</taxon>
        <taxon>Pseudomonadati</taxon>
        <taxon>Thermodesulfobacteriota</taxon>
        <taxon>Desulfobulbia</taxon>
        <taxon>Desulfobulbales</taxon>
        <taxon>Desulfobulbaceae</taxon>
        <taxon>Candidatus Desulfatifera</taxon>
    </lineage>
</organism>
<dbReference type="Gene3D" id="3.90.1310.10">
    <property type="entry name" value="Penicillin-binding protein 2a (Domain 2)"/>
    <property type="match status" value="1"/>
</dbReference>
<keyword evidence="6" id="KW-0378">Hydrolase</keyword>
<name>A0A8J6NAC1_9BACT</name>
<dbReference type="Proteomes" id="UP000599024">
    <property type="component" value="Unassembled WGS sequence"/>
</dbReference>
<dbReference type="SUPFAM" id="SSF54184">
    <property type="entry name" value="Penicillin-binding protein 2x (pbp-2x), c-terminal domain"/>
    <property type="match status" value="1"/>
</dbReference>
<dbReference type="GO" id="GO:0071555">
    <property type="term" value="P:cell wall organization"/>
    <property type="evidence" value="ECO:0007669"/>
    <property type="project" value="TreeGrafter"/>
</dbReference>
<protein>
    <recommendedName>
        <fullName evidence="3">beta-lactamase</fullName>
        <ecNumber evidence="3">3.5.2.6</ecNumber>
    </recommendedName>
</protein>
<dbReference type="PROSITE" id="PS51178">
    <property type="entry name" value="PASTA"/>
    <property type="match status" value="1"/>
</dbReference>
<keyword evidence="8" id="KW-0812">Transmembrane</keyword>
<evidence type="ECO:0000256" key="8">
    <source>
        <dbReference type="SAM" id="Phobius"/>
    </source>
</evidence>
<dbReference type="GO" id="GO:0005886">
    <property type="term" value="C:plasma membrane"/>
    <property type="evidence" value="ECO:0007669"/>
    <property type="project" value="TreeGrafter"/>
</dbReference>
<keyword evidence="7" id="KW-0046">Antibiotic resistance</keyword>
<keyword evidence="8" id="KW-0472">Membrane</keyword>
<comment type="caution">
    <text evidence="10">The sequence shown here is derived from an EMBL/GenBank/DDBJ whole genome shotgun (WGS) entry which is preliminary data.</text>
</comment>
<keyword evidence="8" id="KW-1133">Transmembrane helix</keyword>
<sequence length="635" mass="70439">MSKRSRLRVSSKGTLRRMPLCLPVVLIAAILAAIFVFRDQHWKVFGDWSLVSSDDVISRGIIYDRNFRELARTSERVSVYARPRDLKNSSATARKLSIVLDLTEEDLLGSFNRDDHQVWLAEDVSQTQEDAVADLALPGIFLHQKQVRYYPEKETAAHLLGFADNDTGLAGVELFYDRLLSQGRVQQRDIPFIDLGDRGKSSGRGQHLVLTIDLKIQNLLEEYIARLAEANDGGRISAVLMEADSGALVSVVQSPSYNPNHFSQYQKKHFSNLFLSSTNLPDSLRRYFYETALSRESLRDGFAIPWSLVAGHVALGRQLRFWDQLGLSGSVMVDLPQDEDLVADSVSGQKQGRGPSDYAMVPALASPVQVLQALGNLLNGGRRVYPHVLARVLDEGSAQEYFYSPVFTEQEGDVVVAPFVSKEAGRLLASQGGMAPLGTSLVSFDDLSYRDTETGNEYLRTKMMVGLLPVDEPELLFLLVVEQPYLDPVTPSAKVRLDPVESASSIVSPILVLQQVRKHLADVMGREKGLESNYQLESVGEQATVTFAPGLEIVKQPMPDLRGKSLRRGLRLLQDKQIKVVLEGSGRIVGQEPSPGTILKGGEVVRLILARDHYLEEPDSRSDVIDRDLTDGRDN</sequence>
<keyword evidence="4" id="KW-0121">Carboxypeptidase</keyword>
<evidence type="ECO:0000256" key="2">
    <source>
        <dbReference type="ARBA" id="ARBA00007898"/>
    </source>
</evidence>
<gene>
    <name evidence="10" type="ORF">H8E79_03655</name>
</gene>
<keyword evidence="5" id="KW-0732">Signal</keyword>
<evidence type="ECO:0000313" key="11">
    <source>
        <dbReference type="Proteomes" id="UP000599024"/>
    </source>
</evidence>
<accession>A0A8J6NAC1</accession>
<dbReference type="SUPFAM" id="SSF56519">
    <property type="entry name" value="Penicillin binding protein dimerisation domain"/>
    <property type="match status" value="1"/>
</dbReference>
<evidence type="ECO:0000256" key="3">
    <source>
        <dbReference type="ARBA" id="ARBA00012865"/>
    </source>
</evidence>
<comment type="catalytic activity">
    <reaction evidence="1">
        <text>a beta-lactam + H2O = a substituted beta-amino acid</text>
        <dbReference type="Rhea" id="RHEA:20401"/>
        <dbReference type="ChEBI" id="CHEBI:15377"/>
        <dbReference type="ChEBI" id="CHEBI:35627"/>
        <dbReference type="ChEBI" id="CHEBI:140347"/>
        <dbReference type="EC" id="3.5.2.6"/>
    </reaction>
</comment>
<dbReference type="SUPFAM" id="SSF56601">
    <property type="entry name" value="beta-lactamase/transpeptidase-like"/>
    <property type="match status" value="1"/>
</dbReference>
<dbReference type="CDD" id="cd06575">
    <property type="entry name" value="PASTA_Pbp2x-like_2"/>
    <property type="match status" value="1"/>
</dbReference>
<reference evidence="10 11" key="1">
    <citation type="submission" date="2020-08" db="EMBL/GenBank/DDBJ databases">
        <title>Bridging the membrane lipid divide: bacteria of the FCB group superphylum have the potential to synthesize archaeal ether lipids.</title>
        <authorList>
            <person name="Villanueva L."/>
            <person name="Von Meijenfeldt F.A.B."/>
            <person name="Westbye A.B."/>
            <person name="Yadav S."/>
            <person name="Hopmans E.C."/>
            <person name="Dutilh B.E."/>
            <person name="Sinninghe Damste J.S."/>
        </authorList>
    </citation>
    <scope>NUCLEOTIDE SEQUENCE [LARGE SCALE GENOMIC DNA]</scope>
    <source>
        <strain evidence="10">NIOZ-UU81</strain>
    </source>
</reference>
<comment type="similarity">
    <text evidence="2">Belongs to the class-D beta-lactamase family.</text>
</comment>
<evidence type="ECO:0000313" key="10">
    <source>
        <dbReference type="EMBL" id="MBC8208249.1"/>
    </source>
</evidence>
<dbReference type="AlphaFoldDB" id="A0A8J6NAC1"/>
<dbReference type="GO" id="GO:0008658">
    <property type="term" value="F:penicillin binding"/>
    <property type="evidence" value="ECO:0007669"/>
    <property type="project" value="InterPro"/>
</dbReference>
<dbReference type="EMBL" id="JACNLK010000032">
    <property type="protein sequence ID" value="MBC8208249.1"/>
    <property type="molecule type" value="Genomic_DNA"/>
</dbReference>
<dbReference type="GO" id="GO:0008800">
    <property type="term" value="F:beta-lactamase activity"/>
    <property type="evidence" value="ECO:0007669"/>
    <property type="project" value="UniProtKB-EC"/>
</dbReference>
<evidence type="ECO:0000256" key="5">
    <source>
        <dbReference type="ARBA" id="ARBA00022729"/>
    </source>
</evidence>
<dbReference type="PANTHER" id="PTHR30627">
    <property type="entry name" value="PEPTIDOGLYCAN D,D-TRANSPEPTIDASE"/>
    <property type="match status" value="1"/>
</dbReference>
<dbReference type="InterPro" id="IPR050515">
    <property type="entry name" value="Beta-lactam/transpept"/>
</dbReference>
<dbReference type="InterPro" id="IPR036138">
    <property type="entry name" value="PBP_dimer_sf"/>
</dbReference>
<dbReference type="SMART" id="SM00740">
    <property type="entry name" value="PASTA"/>
    <property type="match status" value="1"/>
</dbReference>
<dbReference type="EC" id="3.5.2.6" evidence="3"/>
<proteinExistence type="inferred from homology"/>
<evidence type="ECO:0000256" key="1">
    <source>
        <dbReference type="ARBA" id="ARBA00001526"/>
    </source>
</evidence>
<dbReference type="PANTHER" id="PTHR30627:SF6">
    <property type="entry name" value="BETA-LACTAMASE YBXI-RELATED"/>
    <property type="match status" value="1"/>
</dbReference>
<dbReference type="Pfam" id="PF03717">
    <property type="entry name" value="PBP_dimer"/>
    <property type="match status" value="1"/>
</dbReference>
<dbReference type="GO" id="GO:0046677">
    <property type="term" value="P:response to antibiotic"/>
    <property type="evidence" value="ECO:0007669"/>
    <property type="project" value="UniProtKB-KW"/>
</dbReference>
<dbReference type="InterPro" id="IPR005311">
    <property type="entry name" value="PBP_dimer"/>
</dbReference>
<keyword evidence="4" id="KW-0645">Protease</keyword>